<dbReference type="Proteomes" id="UP001497444">
    <property type="component" value="Unassembled WGS sequence"/>
</dbReference>
<comment type="caution">
    <text evidence="1">The sequence shown here is derived from an EMBL/GenBank/DDBJ whole genome shotgun (WGS) entry which is preliminary data.</text>
</comment>
<sequence length="172" mass="18103">MLMGSTGSSGIEGINVLYEIYRAEQYAFDIVGLTLASDNAATDAANQIVGGIGSAIGGAIGGSVGASVGGAIASSLFGTDPSSQALSARNIPSLAQYAFAVEMFYQGWVYRGFFESMEITESADQLGLFEYNINFTVTERRGYRVNNMAWQKSAINGPSGPAIPYSYANANF</sequence>
<organism evidence="1 2">
    <name type="scientific">Sphagnum jensenii</name>
    <dbReference type="NCBI Taxonomy" id="128206"/>
    <lineage>
        <taxon>Eukaryota</taxon>
        <taxon>Viridiplantae</taxon>
        <taxon>Streptophyta</taxon>
        <taxon>Embryophyta</taxon>
        <taxon>Bryophyta</taxon>
        <taxon>Sphagnophytina</taxon>
        <taxon>Sphagnopsida</taxon>
        <taxon>Sphagnales</taxon>
        <taxon>Sphagnaceae</taxon>
        <taxon>Sphagnum</taxon>
    </lineage>
</organism>
<keyword evidence="2" id="KW-1185">Reference proteome</keyword>
<evidence type="ECO:0000313" key="2">
    <source>
        <dbReference type="Proteomes" id="UP001497444"/>
    </source>
</evidence>
<reference evidence="1" key="1">
    <citation type="submission" date="2024-02" db="EMBL/GenBank/DDBJ databases">
        <authorList>
            <consortium name="ELIXIR-Norway"/>
            <consortium name="Elixir Norway"/>
        </authorList>
    </citation>
    <scope>NUCLEOTIDE SEQUENCE</scope>
</reference>
<dbReference type="EMBL" id="CAXAQS010000612">
    <property type="protein sequence ID" value="CAK9252393.1"/>
    <property type="molecule type" value="Genomic_DNA"/>
</dbReference>
<proteinExistence type="predicted"/>
<accession>A0ABP0VD65</accession>
<gene>
    <name evidence="1" type="ORF">CSSPJE1EN1_LOCUS27771</name>
</gene>
<name>A0ABP0VD65_9BRYO</name>
<evidence type="ECO:0000313" key="1">
    <source>
        <dbReference type="EMBL" id="CAK9252393.1"/>
    </source>
</evidence>
<protein>
    <submittedName>
        <fullName evidence="1">Uncharacterized protein</fullName>
    </submittedName>
</protein>